<gene>
    <name evidence="1" type="ORF">NCTC13160_02394</name>
</gene>
<proteinExistence type="predicted"/>
<evidence type="ECO:0000313" key="1">
    <source>
        <dbReference type="EMBL" id="SUA78188.1"/>
    </source>
</evidence>
<dbReference type="InterPro" id="IPR036890">
    <property type="entry name" value="HATPase_C_sf"/>
</dbReference>
<dbReference type="SUPFAM" id="SSF55874">
    <property type="entry name" value="ATPase domain of HSP90 chaperone/DNA topoisomerase II/histidine kinase"/>
    <property type="match status" value="1"/>
</dbReference>
<evidence type="ECO:0000313" key="2">
    <source>
        <dbReference type="Proteomes" id="UP000254573"/>
    </source>
</evidence>
<sequence length="670" mass="76048">MAAEQYPVEVQSDFLEKITRARPIPALAELIWNAFDADATVVDVSFEYNDLGALDAIVVKDNGEGIARTDAPGFFRFLGGSWKKSKSQTASSRFLHGQEGRGRFKAFALGNVAEWAVVYRRDGKCWSYTIRMTALDIRHVNVSDEAQVKDDAQPGVTLTIREPTKEFRTFTSDEGRQELTEVFALYLADYEENAKIVLDGRAIDPASAIAGRKNFNLDDIEIDGKEHWVRLHVVEWKAAGNRALYLCNQQRFPLVQVDRRFHIGNFTFSGYLYSPYFDLAQKEGTVDLAEMQAAVVDAITQAQQTIKDHFRTRAAEQARTVVEEWKDEEVYPFAGDPVTPVEKVERQVFDIVAVNVARHLPDFSTTQSKNKAFQLRMLRQAIERSPEDLQVILDEVLRLPKRQQEELAQLLRDTTLSSIIGAAKVVSDRLKFLNGLEAVLFDPEPKKRLKERSQLHRIIAQNCWLFGEEFSLSVDDQSLTQVLVEHKKMLDPKIVIDEPVKHISQTRGIVDLMLSRATKQHRANRLSHLVVELKAPKVPIGSDEVTQIQGYAFSVMADPRFSKVGVTWNFWAISDELKPYTEHLVKDETGLILEKPNVNIYAKTWAQVLDENRARLKFFQDHLDVQVDRDASLKYLQQRYAAYLEGVFEIEDSDAETEVDAAPEADAAAA</sequence>
<reference evidence="1 2" key="1">
    <citation type="submission" date="2018-06" db="EMBL/GenBank/DDBJ databases">
        <authorList>
            <consortium name="Pathogen Informatics"/>
            <person name="Doyle S."/>
        </authorList>
    </citation>
    <scope>NUCLEOTIDE SEQUENCE [LARGE SCALE GENOMIC DNA]</scope>
    <source>
        <strain evidence="1 2">NCTC13160</strain>
    </source>
</reference>
<dbReference type="Proteomes" id="UP000254573">
    <property type="component" value="Unassembled WGS sequence"/>
</dbReference>
<dbReference type="Pfam" id="PF13589">
    <property type="entry name" value="HATPase_c_3"/>
    <property type="match status" value="1"/>
</dbReference>
<dbReference type="OrthoDB" id="8765545at2"/>
<accession>A0A378YN51</accession>
<dbReference type="Gene3D" id="3.30.565.10">
    <property type="entry name" value="Histidine kinase-like ATPase, C-terminal domain"/>
    <property type="match status" value="1"/>
</dbReference>
<dbReference type="RefSeq" id="WP_052408617.1">
    <property type="nucleotide sequence ID" value="NZ_CP009553.3"/>
</dbReference>
<organism evidence="1 2">
    <name type="scientific">Pandoraea pnomenusa</name>
    <dbReference type="NCBI Taxonomy" id="93220"/>
    <lineage>
        <taxon>Bacteria</taxon>
        <taxon>Pseudomonadati</taxon>
        <taxon>Pseudomonadota</taxon>
        <taxon>Betaproteobacteria</taxon>
        <taxon>Burkholderiales</taxon>
        <taxon>Burkholderiaceae</taxon>
        <taxon>Pandoraea</taxon>
    </lineage>
</organism>
<name>A0A378YN51_9BURK</name>
<dbReference type="KEGG" id="ppnm:LV28_12160"/>
<protein>
    <submittedName>
        <fullName evidence="1">DNA mismatch repair enzyme (Predicted ATPase)</fullName>
    </submittedName>
</protein>
<dbReference type="AlphaFoldDB" id="A0A378YN51"/>
<dbReference type="EMBL" id="UGSG01000001">
    <property type="protein sequence ID" value="SUA78188.1"/>
    <property type="molecule type" value="Genomic_DNA"/>
</dbReference>